<dbReference type="InterPro" id="IPR051398">
    <property type="entry name" value="Polysacch_Deacetylase"/>
</dbReference>
<evidence type="ECO:0000313" key="5">
    <source>
        <dbReference type="Proteomes" id="UP000319502"/>
    </source>
</evidence>
<dbReference type="PROSITE" id="PS51677">
    <property type="entry name" value="NODB"/>
    <property type="match status" value="1"/>
</dbReference>
<organism evidence="4 5">
    <name type="scientific">Denitromonas halophila</name>
    <dbReference type="NCBI Taxonomy" id="1629404"/>
    <lineage>
        <taxon>Bacteria</taxon>
        <taxon>Pseudomonadati</taxon>
        <taxon>Pseudomonadota</taxon>
        <taxon>Betaproteobacteria</taxon>
        <taxon>Rhodocyclales</taxon>
        <taxon>Zoogloeaceae</taxon>
        <taxon>Denitromonas</taxon>
    </lineage>
</organism>
<dbReference type="GO" id="GO:0016810">
    <property type="term" value="F:hydrolase activity, acting on carbon-nitrogen (but not peptide) bonds"/>
    <property type="evidence" value="ECO:0007669"/>
    <property type="project" value="InterPro"/>
</dbReference>
<dbReference type="RefSeq" id="WP_144311264.1">
    <property type="nucleotide sequence ID" value="NZ_VMNK01000023.1"/>
</dbReference>
<dbReference type="EMBL" id="VMNK01000023">
    <property type="protein sequence ID" value="TVO50866.1"/>
    <property type="molecule type" value="Genomic_DNA"/>
</dbReference>
<dbReference type="Gene3D" id="3.20.20.370">
    <property type="entry name" value="Glycoside hydrolase/deacetylase"/>
    <property type="match status" value="1"/>
</dbReference>
<name>A0A557QD88_9RHOO</name>
<protein>
    <submittedName>
        <fullName evidence="4">Polysaccharide deacetylase family protein</fullName>
    </submittedName>
</protein>
<keyword evidence="5" id="KW-1185">Reference proteome</keyword>
<dbReference type="AlphaFoldDB" id="A0A557QD88"/>
<dbReference type="GO" id="GO:0005576">
    <property type="term" value="C:extracellular region"/>
    <property type="evidence" value="ECO:0007669"/>
    <property type="project" value="UniProtKB-SubCell"/>
</dbReference>
<dbReference type="PANTHER" id="PTHR34216:SF3">
    <property type="entry name" value="POLY-BETA-1,6-N-ACETYL-D-GLUCOSAMINE N-DEACETYLASE"/>
    <property type="match status" value="1"/>
</dbReference>
<dbReference type="OrthoDB" id="9814639at2"/>
<dbReference type="CDD" id="cd10918">
    <property type="entry name" value="CE4_NodB_like_5s_6s"/>
    <property type="match status" value="1"/>
</dbReference>
<comment type="caution">
    <text evidence="4">The sequence shown here is derived from an EMBL/GenBank/DDBJ whole genome shotgun (WGS) entry which is preliminary data.</text>
</comment>
<accession>A0A557QD88</accession>
<evidence type="ECO:0000256" key="2">
    <source>
        <dbReference type="ARBA" id="ARBA00022729"/>
    </source>
</evidence>
<evidence type="ECO:0000256" key="1">
    <source>
        <dbReference type="ARBA" id="ARBA00004613"/>
    </source>
</evidence>
<dbReference type="InterPro" id="IPR011330">
    <property type="entry name" value="Glyco_hydro/deAcase_b/a-brl"/>
</dbReference>
<gene>
    <name evidence="4" type="ORF">FHP91_20130</name>
</gene>
<dbReference type="SUPFAM" id="SSF88713">
    <property type="entry name" value="Glycoside hydrolase/deacetylase"/>
    <property type="match status" value="1"/>
</dbReference>
<sequence>MLMRSAFHLASTRGGNARLSIFVFHRVLPTPDPLFPAEVDVAAFDRMLGWICRWFRVVPLAEAIDQMRRGDLPARAAAITFDDGYADNLTHALPILQRHGASATLFVATGFLDGGRMWNDTVIESVRRTPLAQLDLSAIGLGVIATGTIAEKRQAIDYLIPRTKHLPPDSRQAQVAAIANASQAMLPDDLMMRSDQLQAWHRAGMGVGAHTVTHPILATTELDSARQEMADSKTQLEALLGERIGLFAYPNGKPEQDYRSEHARLAAELGFDAAVATVWGVAKRDSDVFQLPRFTPWDRTKYRFGLRLLQNLLSS</sequence>
<evidence type="ECO:0000313" key="4">
    <source>
        <dbReference type="EMBL" id="TVO50866.1"/>
    </source>
</evidence>
<feature type="domain" description="NodB homology" evidence="3">
    <location>
        <begin position="75"/>
        <end position="315"/>
    </location>
</feature>
<evidence type="ECO:0000259" key="3">
    <source>
        <dbReference type="PROSITE" id="PS51677"/>
    </source>
</evidence>
<dbReference type="InterPro" id="IPR002509">
    <property type="entry name" value="NODB_dom"/>
</dbReference>
<proteinExistence type="predicted"/>
<dbReference type="GO" id="GO:0005975">
    <property type="term" value="P:carbohydrate metabolic process"/>
    <property type="evidence" value="ECO:0007669"/>
    <property type="project" value="InterPro"/>
</dbReference>
<dbReference type="Pfam" id="PF01522">
    <property type="entry name" value="Polysacc_deac_1"/>
    <property type="match status" value="2"/>
</dbReference>
<comment type="subcellular location">
    <subcellularLocation>
        <location evidence="1">Secreted</location>
    </subcellularLocation>
</comment>
<keyword evidence="2" id="KW-0732">Signal</keyword>
<dbReference type="Proteomes" id="UP000319502">
    <property type="component" value="Unassembled WGS sequence"/>
</dbReference>
<dbReference type="PANTHER" id="PTHR34216">
    <property type="match status" value="1"/>
</dbReference>
<reference evidence="4 5" key="1">
    <citation type="submission" date="2019-07" db="EMBL/GenBank/DDBJ databases">
        <title>The pathways for chlorine oxyanion respiration interact through the shared metabolite chlorate.</title>
        <authorList>
            <person name="Barnum T.P."/>
            <person name="Cheng Y."/>
            <person name="Hill K.A."/>
            <person name="Lucas L.N."/>
            <person name="Carlson H.K."/>
            <person name="Coates J.D."/>
        </authorList>
    </citation>
    <scope>NUCLEOTIDE SEQUENCE [LARGE SCALE GENOMIC DNA]</scope>
    <source>
        <strain evidence="4 5">SFB-3</strain>
    </source>
</reference>